<keyword evidence="3" id="KW-0677">Repeat</keyword>
<dbReference type="InterPro" id="IPR018097">
    <property type="entry name" value="EGF_Ca-bd_CS"/>
</dbReference>
<dbReference type="InterPro" id="IPR000859">
    <property type="entry name" value="CUB_dom"/>
</dbReference>
<dbReference type="InterPro" id="IPR042235">
    <property type="entry name" value="ZP-C_dom"/>
</dbReference>
<dbReference type="Pfam" id="PF23344">
    <property type="entry name" value="ZP-N"/>
    <property type="match status" value="1"/>
</dbReference>
<dbReference type="Gene3D" id="2.10.25.10">
    <property type="entry name" value="Laminin"/>
    <property type="match status" value="2"/>
</dbReference>
<dbReference type="PROSITE" id="PS51034">
    <property type="entry name" value="ZP_2"/>
    <property type="match status" value="1"/>
</dbReference>
<feature type="chain" id="PRO_5047358147" description="Uromodulin" evidence="8">
    <location>
        <begin position="28"/>
        <end position="1475"/>
    </location>
</feature>
<evidence type="ECO:0000313" key="11">
    <source>
        <dbReference type="EMBL" id="CAH3042524.1"/>
    </source>
</evidence>
<dbReference type="SUPFAM" id="SSF49854">
    <property type="entry name" value="Spermadhesin, CUB domain"/>
    <property type="match status" value="1"/>
</dbReference>
<keyword evidence="2 8" id="KW-0732">Signal</keyword>
<evidence type="ECO:0000313" key="12">
    <source>
        <dbReference type="Proteomes" id="UP001159405"/>
    </source>
</evidence>
<accession>A0ABN8N3U5</accession>
<feature type="domain" description="ZP" evidence="10">
    <location>
        <begin position="1114"/>
        <end position="1359"/>
    </location>
</feature>
<dbReference type="Gene3D" id="2.60.40.3210">
    <property type="entry name" value="Zona pellucida, ZP-N domain"/>
    <property type="match status" value="1"/>
</dbReference>
<dbReference type="SMART" id="SM00241">
    <property type="entry name" value="ZP"/>
    <property type="match status" value="1"/>
</dbReference>
<gene>
    <name evidence="11" type="ORF">PLOB_00000973</name>
</gene>
<name>A0ABN8N3U5_9CNID</name>
<reference evidence="11 12" key="1">
    <citation type="submission" date="2022-05" db="EMBL/GenBank/DDBJ databases">
        <authorList>
            <consortium name="Genoscope - CEA"/>
            <person name="William W."/>
        </authorList>
    </citation>
    <scope>NUCLEOTIDE SEQUENCE [LARGE SCALE GENOMIC DNA]</scope>
</reference>
<dbReference type="PANTHER" id="PTHR14002:SF43">
    <property type="entry name" value="DELTA-LIKE PROTEIN"/>
    <property type="match status" value="1"/>
</dbReference>
<evidence type="ECO:0000259" key="9">
    <source>
        <dbReference type="PROSITE" id="PS01180"/>
    </source>
</evidence>
<evidence type="ECO:0008006" key="13">
    <source>
        <dbReference type="Google" id="ProtNLM"/>
    </source>
</evidence>
<sequence>MKSIMKCRHVSYVLLIAVVQWLCLARASHFRHGNIAWAPVDSNSNTIRFTFGLAFRRSAVYCDSNTISTGSLLASGDSWTAECVNYAGYSSQCNSVNIGSTGFRCTDYSSSEDWSLGENNFTHTFSSIHDEWIVSYRSCCWISLFRYGGSWRWLVSTTVNLTRRLDNGRINSSPVSRSPAIVRWSEGCPSQSLRIPVEDADGDVVKCRYAKYSESYFYQDSFPYGTLDEKTCLLTYNGNNGTAGTYAVALTLEDFPAGTTDFVSVSPFSAVGLQFLVIISSHSGSCNNVPVFTPLTPNDGECTEVQIGSLYRAVIEVTVADFSKSIVEIVTSSPLGMQFTSLSFHGGVYYRNVTWYPSQNQVGQQSFCFKAVDSSGMGTEWRCLTILVGISSTPRVIWGSQTPQSPLSNSGPGYIWWSIQFDRVIKKPRTSSFIRLVLLPSGHTVHKVDTLSQFVIINSDLTTLQFPMPYAALGMNGSYAILMDRGAVVGQGCSYDGPPTPGITNTSDWQFTAGFCPVGYTLAPPDFSNCVDINECGSPSRSRRSFYYNWWSVTMSSSTQWLTTEISPSTSPSYVPFTASFPGSCSSHIFNYYGSSGNLYSPGYPGRYTNNLMCTWLIEAPFGYHVYLSISCFSLEYGGSNCPFDFLEIRDGNTLSSPLITKACGALGYLYIYSSGRFLLLRFRTDGNVQGAGFAAYYSTVSYRGSNWIPSHQVSSASFVACVPSQTLVTRISTTLRVPSTRRISPGYTASSTASPSLSPSVSASASVSTSTSPSVSASVPVSPASTRTISPSYTASSRASPSLSPSVSASASVSPSTSPSVRASLSVLSEISPTKSSSFMPFTISSSECYSYGYLNDSVRGQGFYNGYYGYYQCDSGLPFGWYRFSGAAGSQLATSCVGKNRCSSHAPGWLSTPHPSKDDGIVSGTVCFHWASSCCHWSTNIRVRNCSGFYVYELGPVPSCWLRYCGNGGGNNTNSSSIGYIATQATTKTESVSTSSLYVYAGQIAPSSSSEHYAPSSSYALPPPLDFQFHVPADCDQICTNTQGSYSCSCVSGYRLSSDGKFCLDIDECSTNNGGCSHHCYNIPGSFYCGCPQGTTMASNNLTCVEPGVSVACDENNMAISLEKQTFPFLNVSSLHLRYVSCRATENSTHVLLSSPLNSCGTLVNETKDALIFWNEVRADSVIIANVISRTHDVKFKFYCSYSRKKMLSIQFQPKHIFIGSEAGYGNFTFKMDFYKTAAFATPYTENEYPISVALNEYLYVKYSVESSANLVIMAENCKATKYGSFYSWPYYNIIQNGCERDTTMEYTFNPSGSSQQFKIRTFRFFNDYNVVYFHCELLACYRYASNSRCSRGCLSSKRRKKRDAVEEESTSRHILSSGPIIIKKNEKKIEKRDAGDTGKSQQTALIGGAAAVGGLALIAIIALAVLAAKYRIARIFMNRKKVRDLYTTQDEQMSRRNAYIQEDDIIEKEDSF</sequence>
<dbReference type="Pfam" id="PF00431">
    <property type="entry name" value="CUB"/>
    <property type="match status" value="1"/>
</dbReference>
<feature type="transmembrane region" description="Helical" evidence="7">
    <location>
        <begin position="1408"/>
        <end position="1433"/>
    </location>
</feature>
<dbReference type="EMBL" id="CALNXK010000010">
    <property type="protein sequence ID" value="CAH3042524.1"/>
    <property type="molecule type" value="Genomic_DNA"/>
</dbReference>
<evidence type="ECO:0000256" key="3">
    <source>
        <dbReference type="ARBA" id="ARBA00022737"/>
    </source>
</evidence>
<dbReference type="Pfam" id="PF12662">
    <property type="entry name" value="cEGF"/>
    <property type="match status" value="1"/>
</dbReference>
<dbReference type="InterPro" id="IPR026823">
    <property type="entry name" value="cEGF"/>
</dbReference>
<evidence type="ECO:0000256" key="8">
    <source>
        <dbReference type="SAM" id="SignalP"/>
    </source>
</evidence>
<evidence type="ECO:0000256" key="4">
    <source>
        <dbReference type="ARBA" id="ARBA00023157"/>
    </source>
</evidence>
<feature type="region of interest" description="Disordered" evidence="6">
    <location>
        <begin position="770"/>
        <end position="804"/>
    </location>
</feature>
<dbReference type="CDD" id="cd00041">
    <property type="entry name" value="CUB"/>
    <property type="match status" value="1"/>
</dbReference>
<dbReference type="InterPro" id="IPR055356">
    <property type="entry name" value="ZP-N"/>
</dbReference>
<dbReference type="Pfam" id="PF23283">
    <property type="entry name" value="D8C_UMOD"/>
    <property type="match status" value="1"/>
</dbReference>
<keyword evidence="7" id="KW-0812">Transmembrane</keyword>
<dbReference type="InterPro" id="IPR001507">
    <property type="entry name" value="ZP_dom"/>
</dbReference>
<dbReference type="Proteomes" id="UP001159405">
    <property type="component" value="Unassembled WGS sequence"/>
</dbReference>
<keyword evidence="4" id="KW-1015">Disulfide bond</keyword>
<keyword evidence="12" id="KW-1185">Reference proteome</keyword>
<feature type="domain" description="CUB" evidence="9">
    <location>
        <begin position="585"/>
        <end position="701"/>
    </location>
</feature>
<dbReference type="PROSITE" id="PS01187">
    <property type="entry name" value="EGF_CA"/>
    <property type="match status" value="1"/>
</dbReference>
<dbReference type="Gene3D" id="2.60.40.4100">
    <property type="entry name" value="Zona pellucida, ZP-C domain"/>
    <property type="match status" value="1"/>
</dbReference>
<dbReference type="PANTHER" id="PTHR14002">
    <property type="entry name" value="ENDOGLIN/TGF-BETA RECEPTOR TYPE III"/>
    <property type="match status" value="1"/>
</dbReference>
<evidence type="ECO:0000256" key="2">
    <source>
        <dbReference type="ARBA" id="ARBA00022729"/>
    </source>
</evidence>
<dbReference type="InterPro" id="IPR035914">
    <property type="entry name" value="Sperma_CUB_dom_sf"/>
</dbReference>
<dbReference type="PROSITE" id="PS01180">
    <property type="entry name" value="CUB"/>
    <property type="match status" value="1"/>
</dbReference>
<protein>
    <recommendedName>
        <fullName evidence="13">Uromodulin</fullName>
    </recommendedName>
</protein>
<proteinExistence type="predicted"/>
<organism evidence="11 12">
    <name type="scientific">Porites lobata</name>
    <dbReference type="NCBI Taxonomy" id="104759"/>
    <lineage>
        <taxon>Eukaryota</taxon>
        <taxon>Metazoa</taxon>
        <taxon>Cnidaria</taxon>
        <taxon>Anthozoa</taxon>
        <taxon>Hexacorallia</taxon>
        <taxon>Scleractinia</taxon>
        <taxon>Fungiina</taxon>
        <taxon>Poritidae</taxon>
        <taxon>Porites</taxon>
    </lineage>
</organism>
<evidence type="ECO:0000256" key="5">
    <source>
        <dbReference type="PROSITE-ProRule" id="PRU00059"/>
    </source>
</evidence>
<dbReference type="InterPro" id="IPR001881">
    <property type="entry name" value="EGF-like_Ca-bd_dom"/>
</dbReference>
<dbReference type="InterPro" id="IPR057774">
    <property type="entry name" value="D8C_UMOD/GP2/OIT3-like"/>
</dbReference>
<keyword evidence="7" id="KW-0472">Membrane</keyword>
<keyword evidence="1" id="KW-0245">EGF-like domain</keyword>
<dbReference type="Pfam" id="PF00100">
    <property type="entry name" value="Zona_pellucida"/>
    <property type="match status" value="1"/>
</dbReference>
<feature type="signal peptide" evidence="8">
    <location>
        <begin position="1"/>
        <end position="27"/>
    </location>
</feature>
<comment type="caution">
    <text evidence="11">The sequence shown here is derived from an EMBL/GenBank/DDBJ whole genome shotgun (WGS) entry which is preliminary data.</text>
</comment>
<comment type="caution">
    <text evidence="5">Lacks conserved residue(s) required for the propagation of feature annotation.</text>
</comment>
<dbReference type="Pfam" id="PF14670">
    <property type="entry name" value="FXa_inhibition"/>
    <property type="match status" value="1"/>
</dbReference>
<keyword evidence="7" id="KW-1133">Transmembrane helix</keyword>
<dbReference type="SMART" id="SM00181">
    <property type="entry name" value="EGF"/>
    <property type="match status" value="2"/>
</dbReference>
<dbReference type="SMART" id="SM00042">
    <property type="entry name" value="CUB"/>
    <property type="match status" value="1"/>
</dbReference>
<dbReference type="SUPFAM" id="SSF57196">
    <property type="entry name" value="EGF/Laminin"/>
    <property type="match status" value="2"/>
</dbReference>
<evidence type="ECO:0000256" key="1">
    <source>
        <dbReference type="ARBA" id="ARBA00022536"/>
    </source>
</evidence>
<evidence type="ECO:0000256" key="6">
    <source>
        <dbReference type="SAM" id="MobiDB-lite"/>
    </source>
</evidence>
<evidence type="ECO:0000259" key="10">
    <source>
        <dbReference type="PROSITE" id="PS51034"/>
    </source>
</evidence>
<dbReference type="SMART" id="SM00179">
    <property type="entry name" value="EGF_CA"/>
    <property type="match status" value="2"/>
</dbReference>
<evidence type="ECO:0000256" key="7">
    <source>
        <dbReference type="SAM" id="Phobius"/>
    </source>
</evidence>
<dbReference type="Gene3D" id="2.60.120.290">
    <property type="entry name" value="Spermadhesin, CUB domain"/>
    <property type="match status" value="1"/>
</dbReference>
<dbReference type="InterPro" id="IPR055355">
    <property type="entry name" value="ZP-C"/>
</dbReference>
<dbReference type="InterPro" id="IPR000742">
    <property type="entry name" value="EGF"/>
</dbReference>